<dbReference type="EMBL" id="CP014750">
    <property type="protein sequence ID" value="AMQ19088.1"/>
    <property type="molecule type" value="Genomic_DNA"/>
</dbReference>
<sequence length="117" mass="13012">MKKHLFKALFTFFEDMLLIYFLGAIAGVVIYPLISLLAWTRGNSLELAFSIAIALWGVSIFQRGTLSVLDGKLPRFAVQVLVIAVPIMFIPGYWSVASLLVGLLGGYAEYQNKRGRK</sequence>
<dbReference type="Proteomes" id="UP000073604">
    <property type="component" value="Chromosome"/>
</dbReference>
<feature type="transmembrane region" description="Helical" evidence="1">
    <location>
        <begin position="17"/>
        <end position="40"/>
    </location>
</feature>
<keyword evidence="1" id="KW-0472">Membrane</keyword>
<evidence type="ECO:0000313" key="2">
    <source>
        <dbReference type="EMBL" id="AMQ19088.1"/>
    </source>
</evidence>
<name>A0A142CWD6_9EURY</name>
<protein>
    <submittedName>
        <fullName evidence="2">Uncharacterized protein</fullName>
    </submittedName>
</protein>
<gene>
    <name evidence="2" type="ORF">A0127_07875</name>
</gene>
<feature type="transmembrane region" description="Helical" evidence="1">
    <location>
        <begin position="47"/>
        <end position="64"/>
    </location>
</feature>
<feature type="transmembrane region" description="Helical" evidence="1">
    <location>
        <begin position="76"/>
        <end position="107"/>
    </location>
</feature>
<evidence type="ECO:0000313" key="3">
    <source>
        <dbReference type="Proteomes" id="UP000073604"/>
    </source>
</evidence>
<dbReference type="KEGG" id="tpep:A0127_07875"/>
<dbReference type="AlphaFoldDB" id="A0A142CWD6"/>
<evidence type="ECO:0000256" key="1">
    <source>
        <dbReference type="SAM" id="Phobius"/>
    </source>
</evidence>
<keyword evidence="3" id="KW-1185">Reference proteome</keyword>
<keyword evidence="1" id="KW-0812">Transmembrane</keyword>
<keyword evidence="1" id="KW-1133">Transmembrane helix</keyword>
<organism evidence="2 3">
    <name type="scientific">Thermococcus peptonophilus</name>
    <dbReference type="NCBI Taxonomy" id="53952"/>
    <lineage>
        <taxon>Archaea</taxon>
        <taxon>Methanobacteriati</taxon>
        <taxon>Methanobacteriota</taxon>
        <taxon>Thermococci</taxon>
        <taxon>Thermococcales</taxon>
        <taxon>Thermococcaceae</taxon>
        <taxon>Thermococcus</taxon>
    </lineage>
</organism>
<accession>A0A142CWD6</accession>
<proteinExistence type="predicted"/>
<reference evidence="3" key="1">
    <citation type="submission" date="2016-03" db="EMBL/GenBank/DDBJ databases">
        <authorList>
            <person name="Oger P.M."/>
        </authorList>
    </citation>
    <scope>NUCLEOTIDE SEQUENCE [LARGE SCALE GENOMIC DNA]</scope>
    <source>
        <strain evidence="3">OG-1</strain>
    </source>
</reference>